<dbReference type="PROSITE" id="PS50048">
    <property type="entry name" value="ZN2_CY6_FUNGAL_2"/>
    <property type="match status" value="1"/>
</dbReference>
<evidence type="ECO:0000259" key="5">
    <source>
        <dbReference type="PROSITE" id="PS50048"/>
    </source>
</evidence>
<evidence type="ECO:0000313" key="6">
    <source>
        <dbReference type="EMBL" id="BCS23803.1"/>
    </source>
</evidence>
<dbReference type="KEGG" id="apuu:APUU_40247S"/>
<proteinExistence type="predicted"/>
<evidence type="ECO:0000256" key="1">
    <source>
        <dbReference type="ARBA" id="ARBA00023015"/>
    </source>
</evidence>
<accession>A0A7R7XMQ5</accession>
<feature type="domain" description="Zn(2)-C6 fungal-type" evidence="5">
    <location>
        <begin position="7"/>
        <end position="37"/>
    </location>
</feature>
<dbReference type="RefSeq" id="XP_041555997.1">
    <property type="nucleotide sequence ID" value="XM_041703298.1"/>
</dbReference>
<evidence type="ECO:0000256" key="3">
    <source>
        <dbReference type="ARBA" id="ARBA00023163"/>
    </source>
</evidence>
<dbReference type="GO" id="GO:0003677">
    <property type="term" value="F:DNA binding"/>
    <property type="evidence" value="ECO:0007669"/>
    <property type="project" value="UniProtKB-KW"/>
</dbReference>
<reference evidence="6" key="2">
    <citation type="submission" date="2021-02" db="EMBL/GenBank/DDBJ databases">
        <title>Aspergillus puulaauensis MK2 genome sequence.</title>
        <authorList>
            <person name="Futagami T."/>
            <person name="Mori K."/>
            <person name="Kadooka C."/>
            <person name="Tanaka T."/>
        </authorList>
    </citation>
    <scope>NUCLEOTIDE SEQUENCE</scope>
    <source>
        <strain evidence="6">MK2</strain>
    </source>
</reference>
<dbReference type="InterPro" id="IPR001138">
    <property type="entry name" value="Zn2Cys6_DnaBD"/>
</dbReference>
<gene>
    <name evidence="6" type="ORF">APUU_40247S</name>
</gene>
<keyword evidence="7" id="KW-1185">Reference proteome</keyword>
<evidence type="ECO:0000313" key="7">
    <source>
        <dbReference type="Proteomes" id="UP000654913"/>
    </source>
</evidence>
<keyword evidence="3" id="KW-0804">Transcription</keyword>
<dbReference type="CDD" id="cd00067">
    <property type="entry name" value="GAL4"/>
    <property type="match status" value="1"/>
</dbReference>
<evidence type="ECO:0000256" key="4">
    <source>
        <dbReference type="ARBA" id="ARBA00023242"/>
    </source>
</evidence>
<dbReference type="Proteomes" id="UP000654913">
    <property type="component" value="Chromosome 4"/>
</dbReference>
<dbReference type="GO" id="GO:0000981">
    <property type="term" value="F:DNA-binding transcription factor activity, RNA polymerase II-specific"/>
    <property type="evidence" value="ECO:0007669"/>
    <property type="project" value="InterPro"/>
</dbReference>
<dbReference type="InterPro" id="IPR036864">
    <property type="entry name" value="Zn2-C6_fun-type_DNA-bd_sf"/>
</dbReference>
<keyword evidence="2" id="KW-0238">DNA-binding</keyword>
<protein>
    <recommendedName>
        <fullName evidence="5">Zn(2)-C6 fungal-type domain-containing protein</fullName>
    </recommendedName>
</protein>
<dbReference type="GeneID" id="64973808"/>
<dbReference type="PROSITE" id="PS00463">
    <property type="entry name" value="ZN2_CY6_FUNGAL_1"/>
    <property type="match status" value="1"/>
</dbReference>
<keyword evidence="4" id="KW-0539">Nucleus</keyword>
<dbReference type="AlphaFoldDB" id="A0A7R7XMQ5"/>
<reference evidence="6" key="1">
    <citation type="submission" date="2021-01" db="EMBL/GenBank/DDBJ databases">
        <authorList>
            <consortium name="Aspergillus puulaauensis MK2 genome sequencing consortium"/>
            <person name="Kazuki M."/>
            <person name="Futagami T."/>
        </authorList>
    </citation>
    <scope>NUCLEOTIDE SEQUENCE</scope>
    <source>
        <strain evidence="6">MK2</strain>
    </source>
</reference>
<dbReference type="SUPFAM" id="SSF57701">
    <property type="entry name" value="Zn2/Cys6 DNA-binding domain"/>
    <property type="match status" value="1"/>
</dbReference>
<dbReference type="OrthoDB" id="4216928at2759"/>
<sequence>MATLRKACRNCTASKRKCVVQLPKCTRCAQRGLECLYDLEPLSVSFTQSGKQHKLSWSPSAMDTPAYCVIGRVSELSHIDPAICPVGSPNALKFVRLGYQPVLDLLKSGNPAIFIHPKLQMHHSCNRFDVLGDLENSVTRESFKCLIELDVSVVPIMEALTALQSLLIHVATFVLNKQVTGKDFLDLILAWTESLLASAQTKIPPNQSPWQAWLFGESVRRTIIMSYALVMSISSFEYGYCSHWLFLESLPFDKRVGLWMAGSPQAWIAVAGTRTGQEVGEQLISFHEFGETLDGSDDDFHGDSFLALVALGHNGAQQSVPGTQWELNQDGLLTRTGLL</sequence>
<dbReference type="SMART" id="SM00066">
    <property type="entry name" value="GAL4"/>
    <property type="match status" value="1"/>
</dbReference>
<organism evidence="6 7">
    <name type="scientific">Aspergillus puulaauensis</name>
    <dbReference type="NCBI Taxonomy" id="1220207"/>
    <lineage>
        <taxon>Eukaryota</taxon>
        <taxon>Fungi</taxon>
        <taxon>Dikarya</taxon>
        <taxon>Ascomycota</taxon>
        <taxon>Pezizomycotina</taxon>
        <taxon>Eurotiomycetes</taxon>
        <taxon>Eurotiomycetidae</taxon>
        <taxon>Eurotiales</taxon>
        <taxon>Aspergillaceae</taxon>
        <taxon>Aspergillus</taxon>
    </lineage>
</organism>
<dbReference type="GO" id="GO:0008270">
    <property type="term" value="F:zinc ion binding"/>
    <property type="evidence" value="ECO:0007669"/>
    <property type="project" value="InterPro"/>
</dbReference>
<evidence type="ECO:0000256" key="2">
    <source>
        <dbReference type="ARBA" id="ARBA00023125"/>
    </source>
</evidence>
<dbReference type="Pfam" id="PF00172">
    <property type="entry name" value="Zn_clus"/>
    <property type="match status" value="1"/>
</dbReference>
<name>A0A7R7XMQ5_9EURO</name>
<dbReference type="Gene3D" id="4.10.240.10">
    <property type="entry name" value="Zn(2)-C6 fungal-type DNA-binding domain"/>
    <property type="match status" value="1"/>
</dbReference>
<keyword evidence="1" id="KW-0805">Transcription regulation</keyword>
<dbReference type="EMBL" id="AP024446">
    <property type="protein sequence ID" value="BCS23803.1"/>
    <property type="molecule type" value="Genomic_DNA"/>
</dbReference>